<dbReference type="PANTHER" id="PTHR31964">
    <property type="entry name" value="ADENINE NUCLEOTIDE ALPHA HYDROLASES-LIKE SUPERFAMILY PROTEIN"/>
    <property type="match status" value="1"/>
</dbReference>
<comment type="caution">
    <text evidence="2">The sequence shown here is derived from an EMBL/GenBank/DDBJ whole genome shotgun (WGS) entry which is preliminary data.</text>
</comment>
<gene>
    <name evidence="2" type="ORF">GCM10025780_05380</name>
</gene>
<keyword evidence="3" id="KW-1185">Reference proteome</keyword>
<dbReference type="EMBL" id="BAABLM010000001">
    <property type="protein sequence ID" value="GAA4666557.1"/>
    <property type="molecule type" value="Genomic_DNA"/>
</dbReference>
<protein>
    <recommendedName>
        <fullName evidence="1">UspA domain-containing protein</fullName>
    </recommendedName>
</protein>
<dbReference type="RefSeq" id="WP_345372925.1">
    <property type="nucleotide sequence ID" value="NZ_BAABLM010000001.1"/>
</dbReference>
<evidence type="ECO:0000259" key="1">
    <source>
        <dbReference type="Pfam" id="PF00582"/>
    </source>
</evidence>
<organism evidence="2 3">
    <name type="scientific">Frondihabitans cladoniiphilus</name>
    <dbReference type="NCBI Taxonomy" id="715785"/>
    <lineage>
        <taxon>Bacteria</taxon>
        <taxon>Bacillati</taxon>
        <taxon>Actinomycetota</taxon>
        <taxon>Actinomycetes</taxon>
        <taxon>Micrococcales</taxon>
        <taxon>Microbacteriaceae</taxon>
        <taxon>Frondihabitans</taxon>
    </lineage>
</organism>
<reference evidence="3" key="1">
    <citation type="journal article" date="2019" name="Int. J. Syst. Evol. Microbiol.">
        <title>The Global Catalogue of Microorganisms (GCM) 10K type strain sequencing project: providing services to taxonomists for standard genome sequencing and annotation.</title>
        <authorList>
            <consortium name="The Broad Institute Genomics Platform"/>
            <consortium name="The Broad Institute Genome Sequencing Center for Infectious Disease"/>
            <person name="Wu L."/>
            <person name="Ma J."/>
        </authorList>
    </citation>
    <scope>NUCLEOTIDE SEQUENCE [LARGE SCALE GENOMIC DNA]</scope>
    <source>
        <strain evidence="3">JCM 18956</strain>
    </source>
</reference>
<dbReference type="Gene3D" id="3.40.50.620">
    <property type="entry name" value="HUPs"/>
    <property type="match status" value="1"/>
</dbReference>
<dbReference type="CDD" id="cd00293">
    <property type="entry name" value="USP-like"/>
    <property type="match status" value="1"/>
</dbReference>
<dbReference type="InterPro" id="IPR014729">
    <property type="entry name" value="Rossmann-like_a/b/a_fold"/>
</dbReference>
<dbReference type="Pfam" id="PF00582">
    <property type="entry name" value="Usp"/>
    <property type="match status" value="1"/>
</dbReference>
<evidence type="ECO:0000313" key="2">
    <source>
        <dbReference type="EMBL" id="GAA4666557.1"/>
    </source>
</evidence>
<proteinExistence type="predicted"/>
<feature type="domain" description="UspA" evidence="1">
    <location>
        <begin position="21"/>
        <end position="153"/>
    </location>
</feature>
<dbReference type="PANTHER" id="PTHR31964:SF113">
    <property type="entry name" value="USPA DOMAIN-CONTAINING PROTEIN"/>
    <property type="match status" value="1"/>
</dbReference>
<dbReference type="Proteomes" id="UP001501295">
    <property type="component" value="Unassembled WGS sequence"/>
</dbReference>
<sequence length="168" mass="17723">MTRDIETGQIVVGLEPGRIRETFTVAATLAHRLGTGLVCVTVDPSLVSGGLRADGSEMIDPVDPDAADTRPRTLDEKDAVDIRAIAAQHDVAVEIVSAVGDPARALARVAEEHGALMIVVGARAGTHRVAEFFTGSVAARLTHQQHRPVLVVPVEPVGFDNPLPWTAS</sequence>
<evidence type="ECO:0000313" key="3">
    <source>
        <dbReference type="Proteomes" id="UP001501295"/>
    </source>
</evidence>
<name>A0ABP8VKV9_9MICO</name>
<accession>A0ABP8VKV9</accession>
<dbReference type="SUPFAM" id="SSF52402">
    <property type="entry name" value="Adenine nucleotide alpha hydrolases-like"/>
    <property type="match status" value="1"/>
</dbReference>
<dbReference type="InterPro" id="IPR006016">
    <property type="entry name" value="UspA"/>
</dbReference>